<dbReference type="SUPFAM" id="SSF53474">
    <property type="entry name" value="alpha/beta-Hydrolases"/>
    <property type="match status" value="1"/>
</dbReference>
<dbReference type="OrthoDB" id="2094269at2759"/>
<organism evidence="4 5">
    <name type="scientific">Sanghuangporus baumii</name>
    <name type="common">Phellinus baumii</name>
    <dbReference type="NCBI Taxonomy" id="108892"/>
    <lineage>
        <taxon>Eukaryota</taxon>
        <taxon>Fungi</taxon>
        <taxon>Dikarya</taxon>
        <taxon>Basidiomycota</taxon>
        <taxon>Agaricomycotina</taxon>
        <taxon>Agaricomycetes</taxon>
        <taxon>Hymenochaetales</taxon>
        <taxon>Hymenochaetaceae</taxon>
        <taxon>Sanghuangporus</taxon>
    </lineage>
</organism>
<proteinExistence type="predicted"/>
<name>A0A9Q5I230_SANBA</name>
<accession>A0A9Q5I230</accession>
<keyword evidence="5" id="KW-1185">Reference proteome</keyword>
<keyword evidence="1" id="KW-0378">Hydrolase</keyword>
<reference evidence="4" key="1">
    <citation type="submission" date="2016-06" db="EMBL/GenBank/DDBJ databases">
        <title>Draft Genome sequence of the fungus Inonotus baumii.</title>
        <authorList>
            <person name="Zhu H."/>
            <person name="Lin W."/>
        </authorList>
    </citation>
    <scope>NUCLEOTIDE SEQUENCE</scope>
    <source>
        <strain evidence="4">821</strain>
    </source>
</reference>
<dbReference type="GO" id="GO:0016787">
    <property type="term" value="F:hydrolase activity"/>
    <property type="evidence" value="ECO:0007669"/>
    <property type="project" value="UniProtKB-KW"/>
</dbReference>
<evidence type="ECO:0000313" key="5">
    <source>
        <dbReference type="Proteomes" id="UP000757232"/>
    </source>
</evidence>
<dbReference type="PANTHER" id="PTHR48070">
    <property type="entry name" value="ESTERASE OVCA2"/>
    <property type="match status" value="1"/>
</dbReference>
<dbReference type="PANTHER" id="PTHR48070:SF6">
    <property type="entry name" value="ESTERASE OVCA2"/>
    <property type="match status" value="1"/>
</dbReference>
<dbReference type="GO" id="GO:0005634">
    <property type="term" value="C:nucleus"/>
    <property type="evidence" value="ECO:0007669"/>
    <property type="project" value="TreeGrafter"/>
</dbReference>
<dbReference type="AlphaFoldDB" id="A0A9Q5I230"/>
<dbReference type="Proteomes" id="UP000757232">
    <property type="component" value="Unassembled WGS sequence"/>
</dbReference>
<feature type="region of interest" description="Disordered" evidence="2">
    <location>
        <begin position="61"/>
        <end position="80"/>
    </location>
</feature>
<dbReference type="Gene3D" id="3.40.50.1820">
    <property type="entry name" value="alpha/beta hydrolase"/>
    <property type="match status" value="1"/>
</dbReference>
<dbReference type="InterPro" id="IPR029058">
    <property type="entry name" value="AB_hydrolase_fold"/>
</dbReference>
<gene>
    <name evidence="4" type="ORF">A7U60_g2514</name>
</gene>
<evidence type="ECO:0000256" key="1">
    <source>
        <dbReference type="ARBA" id="ARBA00022801"/>
    </source>
</evidence>
<sequence length="270" mass="29342">MAVKKVLALHGYSQNATIFYKKLGALRKYCGKGIEFVFVDAPHILRPVDLEGINPTALGAAEAATDSEPNPEELPRGWWRTNPERTKYDGVAESVAVLRDVLAKNRFDGIFGFSQGAAMAALIAAILEKPHLYPPFLIDGQAPHPPMTFCVVISGFKPIDPNWKHFFDPDYSTPTLHVFGLNDVIMTPERTRSLVEVSANRRVASHTGGHFVPANAPWKLFLREYIKDPFGNVPQPATSDEALALASSLNGTPTTSAPASGRVSPALANP</sequence>
<dbReference type="GO" id="GO:0005737">
    <property type="term" value="C:cytoplasm"/>
    <property type="evidence" value="ECO:0007669"/>
    <property type="project" value="TreeGrafter"/>
</dbReference>
<dbReference type="InterPro" id="IPR005645">
    <property type="entry name" value="FSH-like_dom"/>
</dbReference>
<feature type="compositionally biased region" description="Polar residues" evidence="2">
    <location>
        <begin position="247"/>
        <end position="258"/>
    </location>
</feature>
<dbReference type="EMBL" id="LNZH02000137">
    <property type="protein sequence ID" value="OCB90282.1"/>
    <property type="molecule type" value="Genomic_DNA"/>
</dbReference>
<protein>
    <submittedName>
        <fullName evidence="4">FSH1-domain-containing protein</fullName>
    </submittedName>
</protein>
<evidence type="ECO:0000259" key="3">
    <source>
        <dbReference type="Pfam" id="PF03959"/>
    </source>
</evidence>
<evidence type="ECO:0000313" key="4">
    <source>
        <dbReference type="EMBL" id="OCB90282.1"/>
    </source>
</evidence>
<feature type="domain" description="Serine hydrolase" evidence="3">
    <location>
        <begin position="3"/>
        <end position="219"/>
    </location>
</feature>
<evidence type="ECO:0000256" key="2">
    <source>
        <dbReference type="SAM" id="MobiDB-lite"/>
    </source>
</evidence>
<dbReference type="Pfam" id="PF03959">
    <property type="entry name" value="FSH1"/>
    <property type="match status" value="1"/>
</dbReference>
<comment type="caution">
    <text evidence="4">The sequence shown here is derived from an EMBL/GenBank/DDBJ whole genome shotgun (WGS) entry which is preliminary data.</text>
</comment>
<dbReference type="InterPro" id="IPR050593">
    <property type="entry name" value="LovG"/>
</dbReference>
<feature type="region of interest" description="Disordered" evidence="2">
    <location>
        <begin position="244"/>
        <end position="270"/>
    </location>
</feature>